<dbReference type="SUPFAM" id="SSF52799">
    <property type="entry name" value="(Phosphotyrosine protein) phosphatases II"/>
    <property type="match status" value="1"/>
</dbReference>
<dbReference type="PROSITE" id="PS00383">
    <property type="entry name" value="TYR_PHOSPHATASE_1"/>
    <property type="match status" value="1"/>
</dbReference>
<dbReference type="InterPro" id="IPR016130">
    <property type="entry name" value="Tyr_Pase_AS"/>
</dbReference>
<dbReference type="InterPro" id="IPR029021">
    <property type="entry name" value="Prot-tyrosine_phosphatase-like"/>
</dbReference>
<evidence type="ECO:0000313" key="4">
    <source>
        <dbReference type="EMBL" id="GGX65280.1"/>
    </source>
</evidence>
<feature type="domain" description="Tyrosine specific protein phosphatases" evidence="3">
    <location>
        <begin position="136"/>
        <end position="173"/>
    </location>
</feature>
<dbReference type="InterPro" id="IPR000387">
    <property type="entry name" value="Tyr_Pase_dom"/>
</dbReference>
<dbReference type="PROSITE" id="PS50056">
    <property type="entry name" value="TYR_PHOSPHATASE_2"/>
    <property type="match status" value="1"/>
</dbReference>
<dbReference type="InterPro" id="IPR026893">
    <property type="entry name" value="Tyr/Ser_Pase_IphP-type"/>
</dbReference>
<dbReference type="PANTHER" id="PTHR31126">
    <property type="entry name" value="TYROSINE-PROTEIN PHOSPHATASE"/>
    <property type="match status" value="1"/>
</dbReference>
<dbReference type="AlphaFoldDB" id="A0A918KLC6"/>
<evidence type="ECO:0000256" key="2">
    <source>
        <dbReference type="SAM" id="MobiDB-lite"/>
    </source>
</evidence>
<organism evidence="4 5">
    <name type="scientific">Litorimonas cladophorae</name>
    <dbReference type="NCBI Taxonomy" id="1220491"/>
    <lineage>
        <taxon>Bacteria</taxon>
        <taxon>Pseudomonadati</taxon>
        <taxon>Pseudomonadota</taxon>
        <taxon>Alphaproteobacteria</taxon>
        <taxon>Maricaulales</taxon>
        <taxon>Robiginitomaculaceae</taxon>
    </lineage>
</organism>
<dbReference type="EMBL" id="BMYV01000001">
    <property type="protein sequence ID" value="GGX65280.1"/>
    <property type="molecule type" value="Genomic_DNA"/>
</dbReference>
<dbReference type="GO" id="GO:0004721">
    <property type="term" value="F:phosphoprotein phosphatase activity"/>
    <property type="evidence" value="ECO:0007669"/>
    <property type="project" value="InterPro"/>
</dbReference>
<dbReference type="Proteomes" id="UP000600865">
    <property type="component" value="Unassembled WGS sequence"/>
</dbReference>
<name>A0A918KLC6_9PROT</name>
<evidence type="ECO:0000259" key="3">
    <source>
        <dbReference type="PROSITE" id="PS50056"/>
    </source>
</evidence>
<dbReference type="Pfam" id="PF13350">
    <property type="entry name" value="Y_phosphatase3"/>
    <property type="match status" value="1"/>
</dbReference>
<comment type="caution">
    <text evidence="4">The sequence shown here is derived from an EMBL/GenBank/DDBJ whole genome shotgun (WGS) entry which is preliminary data.</text>
</comment>
<protein>
    <submittedName>
        <fullName evidence="4">Protein-tyrosine-phosphatase</fullName>
    </submittedName>
</protein>
<dbReference type="PANTHER" id="PTHR31126:SF1">
    <property type="entry name" value="TYROSINE SPECIFIC PROTEIN PHOSPHATASES DOMAIN-CONTAINING PROTEIN"/>
    <property type="match status" value="1"/>
</dbReference>
<evidence type="ECO:0000256" key="1">
    <source>
        <dbReference type="ARBA" id="ARBA00009580"/>
    </source>
</evidence>
<reference evidence="4 5" key="1">
    <citation type="journal article" date="2014" name="Int. J. Syst. Evol. Microbiol.">
        <title>Complete genome sequence of Corynebacterium casei LMG S-19264T (=DSM 44701T), isolated from a smear-ripened cheese.</title>
        <authorList>
            <consortium name="US DOE Joint Genome Institute (JGI-PGF)"/>
            <person name="Walter F."/>
            <person name="Albersmeier A."/>
            <person name="Kalinowski J."/>
            <person name="Ruckert C."/>
        </authorList>
    </citation>
    <scope>NUCLEOTIDE SEQUENCE [LARGE SCALE GENOMIC DNA]</scope>
    <source>
        <strain evidence="4 5">KCTC 23968</strain>
    </source>
</reference>
<feature type="region of interest" description="Disordered" evidence="2">
    <location>
        <begin position="72"/>
        <end position="91"/>
    </location>
</feature>
<comment type="similarity">
    <text evidence="1">Belongs to the protein-tyrosine phosphatase family.</text>
</comment>
<keyword evidence="5" id="KW-1185">Reference proteome</keyword>
<gene>
    <name evidence="4" type="ORF">GCM10011309_14430</name>
</gene>
<sequence>MSLISFSDRNHDFATIYNFRDFGGYAGHDGRAVKTGRLFRSAHLAALSDEDRGAIGELDINLVVDLRHAPERKKQPSRFPDPAPHVHEYPDAPESLDAKVAPHEAFLEHELYTAEDAHGYMMRSYTTRPHDAGFQKIFGDTLRFMAQPDTTKPAGVLVHCAAGKDRTGTLCALVQSVLGVSRDDIMADYMMTLDAVNIDKIIGPAAEMFSQRYGRSIDAEAIWPMFGVYPEFLEAALDGMMDEAGGTDTYVTETLKLTPAELERIKSRYLEG</sequence>
<evidence type="ECO:0000313" key="5">
    <source>
        <dbReference type="Proteomes" id="UP000600865"/>
    </source>
</evidence>
<accession>A0A918KLC6</accession>
<dbReference type="Gene3D" id="3.90.190.10">
    <property type="entry name" value="Protein tyrosine phosphatase superfamily"/>
    <property type="match status" value="1"/>
</dbReference>
<dbReference type="RefSeq" id="WP_189583348.1">
    <property type="nucleotide sequence ID" value="NZ_BMYV01000001.1"/>
</dbReference>
<proteinExistence type="inferred from homology"/>